<dbReference type="Pfam" id="PF11742">
    <property type="entry name" value="DUF3302"/>
    <property type="match status" value="1"/>
</dbReference>
<dbReference type="AlphaFoldDB" id="A0A5C7W013"/>
<dbReference type="InterPro" id="IPR011223">
    <property type="entry name" value="UCP028770"/>
</dbReference>
<accession>A0A5C7W013</accession>
<evidence type="ECO:0000313" key="3">
    <source>
        <dbReference type="EMBL" id="TXI31206.1"/>
    </source>
</evidence>
<gene>
    <name evidence="3" type="ORF">E6Q69_11900</name>
</gene>
<dbReference type="EMBL" id="SSFO01000197">
    <property type="protein sequence ID" value="TXI31206.1"/>
    <property type="molecule type" value="Genomic_DNA"/>
</dbReference>
<evidence type="ECO:0000313" key="4">
    <source>
        <dbReference type="Proteomes" id="UP000321110"/>
    </source>
</evidence>
<feature type="transmembrane region" description="Helical" evidence="2">
    <location>
        <begin position="6"/>
        <end position="24"/>
    </location>
</feature>
<organism evidence="3 4">
    <name type="scientific">Aquipseudomonas alcaligenes</name>
    <name type="common">Pseudomonas alcaligenes</name>
    <dbReference type="NCBI Taxonomy" id="43263"/>
    <lineage>
        <taxon>Bacteria</taxon>
        <taxon>Pseudomonadati</taxon>
        <taxon>Pseudomonadota</taxon>
        <taxon>Gammaproteobacteria</taxon>
        <taxon>Pseudomonadales</taxon>
        <taxon>Pseudomonadaceae</taxon>
        <taxon>Aquipseudomonas</taxon>
    </lineage>
</organism>
<comment type="caution">
    <text evidence="3">The sequence shown here is derived from an EMBL/GenBank/DDBJ whole genome shotgun (WGS) entry which is preliminary data.</text>
</comment>
<reference evidence="3 4" key="1">
    <citation type="submission" date="2018-09" db="EMBL/GenBank/DDBJ databases">
        <title>Metagenome Assembled Genomes from an Advanced Water Purification Facility.</title>
        <authorList>
            <person name="Stamps B.W."/>
            <person name="Spear J.R."/>
        </authorList>
    </citation>
    <scope>NUCLEOTIDE SEQUENCE [LARGE SCALE GENOMIC DNA]</scope>
    <source>
        <strain evidence="3">Bin_52_1</strain>
    </source>
</reference>
<protein>
    <submittedName>
        <fullName evidence="3">DUF3302 domain-containing protein</fullName>
    </submittedName>
</protein>
<feature type="region of interest" description="Disordered" evidence="1">
    <location>
        <begin position="109"/>
        <end position="128"/>
    </location>
</feature>
<keyword evidence="2" id="KW-0812">Transmembrane</keyword>
<keyword evidence="2" id="KW-0472">Membrane</keyword>
<evidence type="ECO:0000256" key="1">
    <source>
        <dbReference type="SAM" id="MobiDB-lite"/>
    </source>
</evidence>
<dbReference type="PIRSF" id="PIRSF028770">
    <property type="entry name" value="UCP028770"/>
    <property type="match status" value="1"/>
</dbReference>
<name>A0A5C7W013_AQUAC</name>
<sequence>MLDYVALGILIFAAVVLFYGVIAIHDIPYEIAVHRKHPQQDAIHVAGWISLFTLHAIWPFLWIWATLYREDRGWGFSSPSTASADDTRLQALEQQVGKLQARLASLETAAPTAPAAAPVAPELPRQEG</sequence>
<keyword evidence="2" id="KW-1133">Transmembrane helix</keyword>
<proteinExistence type="predicted"/>
<feature type="transmembrane region" description="Helical" evidence="2">
    <location>
        <begin position="45"/>
        <end position="65"/>
    </location>
</feature>
<evidence type="ECO:0000256" key="2">
    <source>
        <dbReference type="SAM" id="Phobius"/>
    </source>
</evidence>
<dbReference type="Proteomes" id="UP000321110">
    <property type="component" value="Unassembled WGS sequence"/>
</dbReference>